<name>A0A2P2P5C0_RHIMU</name>
<accession>A0A2P2P5C0</accession>
<reference evidence="1" key="1">
    <citation type="submission" date="2018-02" db="EMBL/GenBank/DDBJ databases">
        <title>Rhizophora mucronata_Transcriptome.</title>
        <authorList>
            <person name="Meera S.P."/>
            <person name="Sreeshan A."/>
            <person name="Augustine A."/>
        </authorList>
    </citation>
    <scope>NUCLEOTIDE SEQUENCE</scope>
    <source>
        <tissue evidence="1">Leaf</tissue>
    </source>
</reference>
<evidence type="ECO:0000313" key="1">
    <source>
        <dbReference type="EMBL" id="MBX49938.1"/>
    </source>
</evidence>
<proteinExistence type="predicted"/>
<sequence>MLLLCWGSGLIMSGCLPHIC</sequence>
<protein>
    <submittedName>
        <fullName evidence="1">Uncharacterized protein</fullName>
    </submittedName>
</protein>
<dbReference type="EMBL" id="GGEC01069454">
    <property type="protein sequence ID" value="MBX49938.1"/>
    <property type="molecule type" value="Transcribed_RNA"/>
</dbReference>
<dbReference type="AlphaFoldDB" id="A0A2P2P5C0"/>
<organism evidence="1">
    <name type="scientific">Rhizophora mucronata</name>
    <name type="common">Asiatic mangrove</name>
    <dbReference type="NCBI Taxonomy" id="61149"/>
    <lineage>
        <taxon>Eukaryota</taxon>
        <taxon>Viridiplantae</taxon>
        <taxon>Streptophyta</taxon>
        <taxon>Embryophyta</taxon>
        <taxon>Tracheophyta</taxon>
        <taxon>Spermatophyta</taxon>
        <taxon>Magnoliopsida</taxon>
        <taxon>eudicotyledons</taxon>
        <taxon>Gunneridae</taxon>
        <taxon>Pentapetalae</taxon>
        <taxon>rosids</taxon>
        <taxon>fabids</taxon>
        <taxon>Malpighiales</taxon>
        <taxon>Rhizophoraceae</taxon>
        <taxon>Rhizophora</taxon>
    </lineage>
</organism>